<comment type="catalytic activity">
    <reaction evidence="1 11">
        <text>1,2-dihydroxy-5-(methylsulfanyl)pent-1-en-3-one + O2 = 4-methylsulfanyl-2-oxobutanoate + formate + 2 H(+)</text>
        <dbReference type="Rhea" id="RHEA:24504"/>
        <dbReference type="ChEBI" id="CHEBI:15378"/>
        <dbReference type="ChEBI" id="CHEBI:15379"/>
        <dbReference type="ChEBI" id="CHEBI:15740"/>
        <dbReference type="ChEBI" id="CHEBI:16723"/>
        <dbReference type="ChEBI" id="CHEBI:49252"/>
        <dbReference type="EC" id="1.13.11.54"/>
    </reaction>
</comment>
<comment type="cofactor">
    <cofactor evidence="11">
        <name>Fe(2+)</name>
        <dbReference type="ChEBI" id="CHEBI:29033"/>
    </cofactor>
    <cofactor evidence="11">
        <name>Ni(2+)</name>
        <dbReference type="ChEBI" id="CHEBI:49786"/>
    </cofactor>
    <text evidence="11">Binds either 1 Fe or Ni cation per monomer. Iron-binding promotes an acireductone dioxygenase reaction producing 2-keto-4-methylthiobutyrate, while nickel-binding promotes an acireductone dioxygenase reaction producing 3-(methylsulfanyl)propanoate.</text>
</comment>
<accession>A0A1X2H334</accession>
<feature type="binding site" evidence="11">
    <location>
        <position position="130"/>
    </location>
    <ligand>
        <name>Fe(2+)</name>
        <dbReference type="ChEBI" id="CHEBI:29033"/>
        <note>for iron-dependent acireductone dioxygenase activity</note>
    </ligand>
</feature>
<evidence type="ECO:0000256" key="2">
    <source>
        <dbReference type="ARBA" id="ARBA00022490"/>
    </source>
</evidence>
<evidence type="ECO:0000256" key="6">
    <source>
        <dbReference type="ARBA" id="ARBA00022964"/>
    </source>
</evidence>
<evidence type="ECO:0000256" key="10">
    <source>
        <dbReference type="ARBA" id="ARBA00023242"/>
    </source>
</evidence>
<keyword evidence="6 11" id="KW-0223">Dioxygenase</keyword>
<keyword evidence="3 11" id="KW-0533">Nickel</keyword>
<comment type="caution">
    <text evidence="12">The sequence shown here is derived from an EMBL/GenBank/DDBJ whole genome shotgun (WGS) entry which is preliminary data.</text>
</comment>
<evidence type="ECO:0000256" key="8">
    <source>
        <dbReference type="ARBA" id="ARBA00023004"/>
    </source>
</evidence>
<dbReference type="OrthoDB" id="1867259at2759"/>
<feature type="binding site" evidence="11">
    <location>
        <position position="87"/>
    </location>
    <ligand>
        <name>Ni(2+)</name>
        <dbReference type="ChEBI" id="CHEBI:49786"/>
        <note>for nickel-dependent acireductone dioxygenase activity</note>
    </ligand>
</feature>
<dbReference type="UniPathway" id="UPA00904">
    <property type="reaction ID" value="UER00878"/>
</dbReference>
<feature type="binding site" evidence="11">
    <location>
        <position position="85"/>
    </location>
    <ligand>
        <name>Fe(2+)</name>
        <dbReference type="ChEBI" id="CHEBI:29033"/>
        <note>for iron-dependent acireductone dioxygenase activity</note>
    </ligand>
</feature>
<protein>
    <recommendedName>
        <fullName evidence="11">Acireductone dioxygenase</fullName>
    </recommendedName>
    <alternativeName>
        <fullName evidence="11">Acireductone dioxygenase (Fe(2+)-requiring)</fullName>
        <shortName evidence="11">ARD'</shortName>
        <shortName evidence="11">Fe-ARD</shortName>
        <ecNumber evidence="11">1.13.11.54</ecNumber>
    </alternativeName>
    <alternativeName>
        <fullName evidence="11">Acireductone dioxygenase (Ni(2+)-requiring)</fullName>
        <shortName evidence="11">ARD</shortName>
        <shortName evidence="11">Ni-ARD</shortName>
        <ecNumber evidence="11">1.13.11.53</ecNumber>
    </alternativeName>
</protein>
<dbReference type="PANTHER" id="PTHR23418:SF0">
    <property type="entry name" value="ACIREDUCTONE DIOXYGENASE"/>
    <property type="match status" value="1"/>
</dbReference>
<dbReference type="GO" id="GO:0005737">
    <property type="term" value="C:cytoplasm"/>
    <property type="evidence" value="ECO:0007669"/>
    <property type="project" value="UniProtKB-SubCell"/>
</dbReference>
<dbReference type="Proteomes" id="UP000242180">
    <property type="component" value="Unassembled WGS sequence"/>
</dbReference>
<dbReference type="GO" id="GO:0016151">
    <property type="term" value="F:nickel cation binding"/>
    <property type="evidence" value="ECO:0007669"/>
    <property type="project" value="UniProtKB-UniRule"/>
</dbReference>
<dbReference type="FunFam" id="2.60.120.10:FF:000079">
    <property type="entry name" value="1,2-dihydroxy-3-keto-5-methylthiopentene dioxygenase"/>
    <property type="match status" value="1"/>
</dbReference>
<feature type="binding site" evidence="11">
    <location>
        <position position="91"/>
    </location>
    <ligand>
        <name>Fe(2+)</name>
        <dbReference type="ChEBI" id="CHEBI:29033"/>
        <note>for iron-dependent acireductone dioxygenase activity</note>
    </ligand>
</feature>
<proteinExistence type="inferred from homology"/>
<feature type="binding site" evidence="11">
    <location>
        <position position="85"/>
    </location>
    <ligand>
        <name>Ni(2+)</name>
        <dbReference type="ChEBI" id="CHEBI:49786"/>
        <note>for nickel-dependent acireductone dioxygenase activity</note>
    </ligand>
</feature>
<dbReference type="SUPFAM" id="SSF51182">
    <property type="entry name" value="RmlC-like cupins"/>
    <property type="match status" value="1"/>
</dbReference>
<name>A0A1X2H334_SYNRA</name>
<dbReference type="HAMAP" id="MF_03154">
    <property type="entry name" value="Salvage_MtnD_euk"/>
    <property type="match status" value="1"/>
</dbReference>
<evidence type="ECO:0000256" key="11">
    <source>
        <dbReference type="HAMAP-Rule" id="MF_03154"/>
    </source>
</evidence>
<dbReference type="InterPro" id="IPR014710">
    <property type="entry name" value="RmlC-like_jellyroll"/>
</dbReference>
<feature type="binding site" evidence="11">
    <location>
        <position position="87"/>
    </location>
    <ligand>
        <name>Fe(2+)</name>
        <dbReference type="ChEBI" id="CHEBI:29033"/>
        <note>for iron-dependent acireductone dioxygenase activity</note>
    </ligand>
</feature>
<comment type="pathway">
    <text evidence="11">Amino-acid biosynthesis; L-methionine biosynthesis via salvage pathway; L-methionine from S-methyl-5-thio-alpha-D-ribose 1-phosphate: step 5/6.</text>
</comment>
<dbReference type="PANTHER" id="PTHR23418">
    <property type="entry name" value="ACIREDUCTONE DIOXYGENASE"/>
    <property type="match status" value="1"/>
</dbReference>
<organism evidence="12 13">
    <name type="scientific">Syncephalastrum racemosum</name>
    <name type="common">Filamentous fungus</name>
    <dbReference type="NCBI Taxonomy" id="13706"/>
    <lineage>
        <taxon>Eukaryota</taxon>
        <taxon>Fungi</taxon>
        <taxon>Fungi incertae sedis</taxon>
        <taxon>Mucoromycota</taxon>
        <taxon>Mucoromycotina</taxon>
        <taxon>Mucoromycetes</taxon>
        <taxon>Mucorales</taxon>
        <taxon>Syncephalastraceae</taxon>
        <taxon>Syncephalastrum</taxon>
    </lineage>
</organism>
<dbReference type="EMBL" id="MCGN01000010">
    <property type="protein sequence ID" value="ORY92136.1"/>
    <property type="molecule type" value="Genomic_DNA"/>
</dbReference>
<dbReference type="Gene3D" id="2.60.120.10">
    <property type="entry name" value="Jelly Rolls"/>
    <property type="match status" value="1"/>
</dbReference>
<evidence type="ECO:0000256" key="3">
    <source>
        <dbReference type="ARBA" id="ARBA00022596"/>
    </source>
</evidence>
<keyword evidence="5 11" id="KW-0479">Metal-binding</keyword>
<dbReference type="GO" id="GO:0019509">
    <property type="term" value="P:L-methionine salvage from methylthioadenosine"/>
    <property type="evidence" value="ECO:0007669"/>
    <property type="project" value="UniProtKB-UniRule"/>
</dbReference>
<keyword evidence="13" id="KW-1185">Reference proteome</keyword>
<dbReference type="GO" id="GO:0010308">
    <property type="term" value="F:acireductone dioxygenase (Ni2+-requiring) activity"/>
    <property type="evidence" value="ECO:0007669"/>
    <property type="project" value="UniProtKB-UniRule"/>
</dbReference>
<dbReference type="AlphaFoldDB" id="A0A1X2H334"/>
<dbReference type="InterPro" id="IPR011051">
    <property type="entry name" value="RmlC_Cupin_sf"/>
</dbReference>
<dbReference type="CDD" id="cd02232">
    <property type="entry name" value="cupin_ARD"/>
    <property type="match status" value="1"/>
</dbReference>
<keyword evidence="4 11" id="KW-0028">Amino-acid biosynthesis</keyword>
<evidence type="ECO:0000256" key="4">
    <source>
        <dbReference type="ARBA" id="ARBA00022605"/>
    </source>
</evidence>
<dbReference type="GO" id="GO:0005506">
    <property type="term" value="F:iron ion binding"/>
    <property type="evidence" value="ECO:0007669"/>
    <property type="project" value="UniProtKB-UniRule"/>
</dbReference>
<sequence length="176" mass="20616">MRAYVYDTNDTSDQRQLHDTGIQKSVEDLAKIGVLYWRFDGDDAQQRVDALAEERSYKNRDQIVVSAAAMGEVYESKVKMFFAEHLHEDEEIRFVLDGSGYFDVRDQDDVWVRIAVEKGDMLILPAGIYHRFTTDSNDYIKALRLFKDEPLWTPINRPEADDNKFRAEYLKEITQH</sequence>
<dbReference type="GO" id="GO:0005634">
    <property type="term" value="C:nucleus"/>
    <property type="evidence" value="ECO:0007669"/>
    <property type="project" value="UniProtKB-SubCell"/>
</dbReference>
<keyword evidence="9 11" id="KW-0486">Methionine biosynthesis</keyword>
<comment type="function">
    <text evidence="11">Catalyzes 2 different reactions between oxygen and the acireductone 1,2-dihydroxy-3-keto-5-methylthiopentene (DHK-MTPene) depending upon the metal bound in the active site. Fe-containing acireductone dioxygenase (Fe-ARD) produces formate and 2-keto-4-methylthiobutyrate (KMTB), the alpha-ketoacid precursor of methionine in the methionine recycle pathway. Ni-containing acireductone dioxygenase (Ni-ARD) produces methylthiopropionate, carbon monoxide and formate, and does not lie on the methionine recycle pathway.</text>
</comment>
<dbReference type="FunCoup" id="A0A1X2H334">
    <property type="interactions" value="92"/>
</dbReference>
<comment type="subcellular location">
    <subcellularLocation>
        <location evidence="11">Cytoplasm</location>
    </subcellularLocation>
    <subcellularLocation>
        <location evidence="11">Nucleus</location>
    </subcellularLocation>
</comment>
<dbReference type="InterPro" id="IPR027496">
    <property type="entry name" value="ARD_euk"/>
</dbReference>
<comment type="similarity">
    <text evidence="11">Belongs to the acireductone dioxygenase (ARD) family.</text>
</comment>
<gene>
    <name evidence="11" type="primary">ADI1</name>
    <name evidence="12" type="ORF">BCR43DRAFT_81817</name>
</gene>
<evidence type="ECO:0000313" key="13">
    <source>
        <dbReference type="Proteomes" id="UP000242180"/>
    </source>
</evidence>
<dbReference type="EC" id="1.13.11.53" evidence="11"/>
<keyword evidence="2 11" id="KW-0963">Cytoplasm</keyword>
<dbReference type="Pfam" id="PF03079">
    <property type="entry name" value="ARD"/>
    <property type="match status" value="1"/>
</dbReference>
<feature type="binding site" evidence="11">
    <location>
        <position position="91"/>
    </location>
    <ligand>
        <name>Ni(2+)</name>
        <dbReference type="ChEBI" id="CHEBI:49786"/>
        <note>for nickel-dependent acireductone dioxygenase activity</note>
    </ligand>
</feature>
<evidence type="ECO:0000256" key="5">
    <source>
        <dbReference type="ARBA" id="ARBA00022723"/>
    </source>
</evidence>
<keyword evidence="7 11" id="KW-0560">Oxidoreductase</keyword>
<keyword evidence="10 11" id="KW-0539">Nucleus</keyword>
<dbReference type="STRING" id="13706.A0A1X2H334"/>
<evidence type="ECO:0000256" key="7">
    <source>
        <dbReference type="ARBA" id="ARBA00023002"/>
    </source>
</evidence>
<dbReference type="InParanoid" id="A0A1X2H334"/>
<dbReference type="EC" id="1.13.11.54" evidence="11"/>
<evidence type="ECO:0000256" key="1">
    <source>
        <dbReference type="ARBA" id="ARBA00000428"/>
    </source>
</evidence>
<evidence type="ECO:0000313" key="12">
    <source>
        <dbReference type="EMBL" id="ORY92136.1"/>
    </source>
</evidence>
<feature type="binding site" evidence="11">
    <location>
        <position position="130"/>
    </location>
    <ligand>
        <name>Ni(2+)</name>
        <dbReference type="ChEBI" id="CHEBI:49786"/>
        <note>for nickel-dependent acireductone dioxygenase activity</note>
    </ligand>
</feature>
<dbReference type="OMA" id="WYMDESQ"/>
<dbReference type="InterPro" id="IPR004313">
    <property type="entry name" value="ARD"/>
</dbReference>
<dbReference type="GO" id="GO:0010309">
    <property type="term" value="F:acireductone dioxygenase [iron(II)-requiring] activity"/>
    <property type="evidence" value="ECO:0007669"/>
    <property type="project" value="UniProtKB-UniRule"/>
</dbReference>
<reference evidence="12 13" key="1">
    <citation type="submission" date="2016-07" db="EMBL/GenBank/DDBJ databases">
        <title>Pervasive Adenine N6-methylation of Active Genes in Fungi.</title>
        <authorList>
            <consortium name="DOE Joint Genome Institute"/>
            <person name="Mondo S.J."/>
            <person name="Dannebaum R.O."/>
            <person name="Kuo R.C."/>
            <person name="Labutti K."/>
            <person name="Haridas S."/>
            <person name="Kuo A."/>
            <person name="Salamov A."/>
            <person name="Ahrendt S.R."/>
            <person name="Lipzen A."/>
            <person name="Sullivan W."/>
            <person name="Andreopoulos W.B."/>
            <person name="Clum A."/>
            <person name="Lindquist E."/>
            <person name="Daum C."/>
            <person name="Ramamoorthy G.K."/>
            <person name="Gryganskyi A."/>
            <person name="Culley D."/>
            <person name="Magnuson J.K."/>
            <person name="James T.Y."/>
            <person name="O'Malley M.A."/>
            <person name="Stajich J.E."/>
            <person name="Spatafora J.W."/>
            <person name="Visel A."/>
            <person name="Grigoriev I.V."/>
        </authorList>
    </citation>
    <scope>NUCLEOTIDE SEQUENCE [LARGE SCALE GENOMIC DNA]</scope>
    <source>
        <strain evidence="12 13">NRRL 2496</strain>
    </source>
</reference>
<evidence type="ECO:0000256" key="9">
    <source>
        <dbReference type="ARBA" id="ARBA00023167"/>
    </source>
</evidence>
<keyword evidence="8 11" id="KW-0408">Iron</keyword>
<comment type="catalytic activity">
    <reaction evidence="11">
        <text>1,2-dihydroxy-5-(methylsulfanyl)pent-1-en-3-one + O2 = 3-(methylsulfanyl)propanoate + CO + formate + 2 H(+)</text>
        <dbReference type="Rhea" id="RHEA:14161"/>
        <dbReference type="ChEBI" id="CHEBI:15378"/>
        <dbReference type="ChEBI" id="CHEBI:15379"/>
        <dbReference type="ChEBI" id="CHEBI:15740"/>
        <dbReference type="ChEBI" id="CHEBI:17245"/>
        <dbReference type="ChEBI" id="CHEBI:49016"/>
        <dbReference type="ChEBI" id="CHEBI:49252"/>
        <dbReference type="EC" id="1.13.11.53"/>
    </reaction>
</comment>